<feature type="compositionally biased region" description="Basic and acidic residues" evidence="1">
    <location>
        <begin position="213"/>
        <end position="233"/>
    </location>
</feature>
<gene>
    <name evidence="2" type="ORF">KI387_004461</name>
</gene>
<feature type="region of interest" description="Disordered" evidence="1">
    <location>
        <begin position="213"/>
        <end position="247"/>
    </location>
</feature>
<dbReference type="EMBL" id="JAHRHJ020000002">
    <property type="protein sequence ID" value="KAH9324283.1"/>
    <property type="molecule type" value="Genomic_DNA"/>
</dbReference>
<proteinExistence type="predicted"/>
<sequence length="357" mass="39552">MACNSAGGARRKPVNMCESYEGRMAAKSTSPWHPVDSSAESNIAWDFYALAIGFQQQVIEALKNHGPSAKSELKEAQRCLADLERQAKKPAGKLLKNDIPDHNITGNQSTEENVSDNEIENTEALKDHGPISINELKELQGLLAELEDLERQAQKPAGKPLKNDIPDHNITGNQSTEKNVRKNEFENIEASRNHGHIPIKELKELQGLLAELEHQERKDQKHAGKSLKYDIPDHSMTGNQSTEKNMSQNEIEITEASKELQGLIAELRRQTKKLAGKPIKNDIPDNKLTGKQSTEKISGNKIEKTGRISGKILTKKNVRMNETEDTDSISGKLMANLTKKNVKGNEIEDTGVSSTKS</sequence>
<feature type="region of interest" description="Disordered" evidence="1">
    <location>
        <begin position="275"/>
        <end position="305"/>
    </location>
</feature>
<evidence type="ECO:0000256" key="1">
    <source>
        <dbReference type="SAM" id="MobiDB-lite"/>
    </source>
</evidence>
<organism evidence="2 3">
    <name type="scientific">Taxus chinensis</name>
    <name type="common">Chinese yew</name>
    <name type="synonym">Taxus wallichiana var. chinensis</name>
    <dbReference type="NCBI Taxonomy" id="29808"/>
    <lineage>
        <taxon>Eukaryota</taxon>
        <taxon>Viridiplantae</taxon>
        <taxon>Streptophyta</taxon>
        <taxon>Embryophyta</taxon>
        <taxon>Tracheophyta</taxon>
        <taxon>Spermatophyta</taxon>
        <taxon>Pinopsida</taxon>
        <taxon>Pinidae</taxon>
        <taxon>Conifers II</taxon>
        <taxon>Cupressales</taxon>
        <taxon>Taxaceae</taxon>
        <taxon>Taxus</taxon>
    </lineage>
</organism>
<dbReference type="Proteomes" id="UP000824469">
    <property type="component" value="Unassembled WGS sequence"/>
</dbReference>
<reference evidence="2 3" key="1">
    <citation type="journal article" date="2021" name="Nat. Plants">
        <title>The Taxus genome provides insights into paclitaxel biosynthesis.</title>
        <authorList>
            <person name="Xiong X."/>
            <person name="Gou J."/>
            <person name="Liao Q."/>
            <person name="Li Y."/>
            <person name="Zhou Q."/>
            <person name="Bi G."/>
            <person name="Li C."/>
            <person name="Du R."/>
            <person name="Wang X."/>
            <person name="Sun T."/>
            <person name="Guo L."/>
            <person name="Liang H."/>
            <person name="Lu P."/>
            <person name="Wu Y."/>
            <person name="Zhang Z."/>
            <person name="Ro D.K."/>
            <person name="Shang Y."/>
            <person name="Huang S."/>
            <person name="Yan J."/>
        </authorList>
    </citation>
    <scope>NUCLEOTIDE SEQUENCE [LARGE SCALE GENOMIC DNA]</scope>
    <source>
        <strain evidence="2">Ta-2019</strain>
    </source>
</reference>
<protein>
    <submittedName>
        <fullName evidence="2">Uncharacterized protein</fullName>
    </submittedName>
</protein>
<accession>A0AA38GM25</accession>
<evidence type="ECO:0000313" key="3">
    <source>
        <dbReference type="Proteomes" id="UP000824469"/>
    </source>
</evidence>
<feature type="region of interest" description="Disordered" evidence="1">
    <location>
        <begin position="152"/>
        <end position="196"/>
    </location>
</feature>
<feature type="compositionally biased region" description="Polar residues" evidence="1">
    <location>
        <begin position="236"/>
        <end position="247"/>
    </location>
</feature>
<evidence type="ECO:0000313" key="2">
    <source>
        <dbReference type="EMBL" id="KAH9324283.1"/>
    </source>
</evidence>
<keyword evidence="3" id="KW-1185">Reference proteome</keyword>
<feature type="region of interest" description="Disordered" evidence="1">
    <location>
        <begin position="94"/>
        <end position="116"/>
    </location>
</feature>
<comment type="caution">
    <text evidence="2">The sequence shown here is derived from an EMBL/GenBank/DDBJ whole genome shotgun (WGS) entry which is preliminary data.</text>
</comment>
<feature type="compositionally biased region" description="Basic and acidic residues" evidence="1">
    <location>
        <begin position="178"/>
        <end position="196"/>
    </location>
</feature>
<name>A0AA38GM25_TAXCH</name>
<dbReference type="AlphaFoldDB" id="A0AA38GM25"/>